<organismHost>
    <name type="scientific">Synechococcus</name>
    <dbReference type="NCBI Taxonomy" id="1129"/>
</organismHost>
<proteinExistence type="predicted"/>
<gene>
    <name evidence="2" type="ORF">S-PM2d157</name>
    <name evidence="1" type="ORF">S-PM2p157</name>
</gene>
<reference evidence="1 3" key="1">
    <citation type="journal article" date="2004" name="Proc. Natl. Acad. Sci. U.S.A.">
        <title>Genetic organization of the psbAD region in phages infecting marine Synechococcus strains.</title>
        <authorList>
            <person name="Millard A."/>
            <person name="Clokie M.R."/>
            <person name="Shub D.A."/>
            <person name="Mann N.H."/>
        </authorList>
    </citation>
    <scope>NUCLEOTIDE SEQUENCE [LARGE SCALE GENOMIC DNA]</scope>
</reference>
<evidence type="ECO:0000313" key="3">
    <source>
        <dbReference type="Proteomes" id="UP000000994"/>
    </source>
</evidence>
<reference evidence="2" key="4">
    <citation type="submission" date="2015-02" db="EMBL/GenBank/DDBJ databases">
        <authorList>
            <person name="Chooi Y.-H."/>
        </authorList>
    </citation>
    <scope>NUCLEOTIDE SEQUENCE</scope>
</reference>
<dbReference type="RefSeq" id="YP_195192.1">
    <property type="nucleotide sequence ID" value="NC_006820.1"/>
</dbReference>
<sequence length="51" mass="6404">MYMLKECDIEYLMIACKQYQHDTGSEYIWEKYENIIEKLKLYKDQNFNEEK</sequence>
<evidence type="ECO:0000313" key="1">
    <source>
        <dbReference type="EMBL" id="CAF34222.1"/>
    </source>
</evidence>
<name>Q5GQI0_BPSYP</name>
<protein>
    <submittedName>
        <fullName evidence="1">Hypothetical-Protein / belonging to T4-LIKE GC: 850</fullName>
    </submittedName>
</protein>
<reference evidence="2 4" key="3">
    <citation type="journal article" date="2015" name="PLoS ONE">
        <title>Spontaneous Deletion of an "ORFanage" Region Facilitates Host Adaptation in a "Photosynthetic" Cyanophage.</title>
        <authorList>
            <person name="Puxty R.J."/>
            <person name="Perez-Sepulveda B."/>
            <person name="Rihtman B."/>
            <person name="Evans D.J."/>
            <person name="Millard A.D."/>
            <person name="Scanlan D.J."/>
        </authorList>
    </citation>
    <scope>NUCLEOTIDE SEQUENCE [LARGE SCALE GENOMIC DNA]</scope>
</reference>
<evidence type="ECO:0000313" key="2">
    <source>
        <dbReference type="EMBL" id="CFW42351.1"/>
    </source>
</evidence>
<accession>Q5GQI0</accession>
<dbReference type="KEGG" id="vg:3260273"/>
<dbReference type="EMBL" id="AJ630128">
    <property type="protein sequence ID" value="CAF34222.1"/>
    <property type="molecule type" value="Genomic_DNA"/>
</dbReference>
<dbReference type="EMBL" id="LN828717">
    <property type="protein sequence ID" value="CFW42351.1"/>
    <property type="molecule type" value="Genomic_DNA"/>
</dbReference>
<dbReference type="OrthoDB" id="27837at10239"/>
<evidence type="ECO:0000313" key="4">
    <source>
        <dbReference type="Proteomes" id="UP000246186"/>
    </source>
</evidence>
<dbReference type="Proteomes" id="UP000000994">
    <property type="component" value="Segment"/>
</dbReference>
<reference evidence="1 3" key="2">
    <citation type="journal article" date="2005" name="J. Bacteriol.">
        <title>The genome of S-PM2, a 'photosynthetic' T4-type bacteriophage that infects marine Synechococcus strains.</title>
        <authorList>
            <person name="Mann N.H."/>
            <person name="Clokie M.R."/>
            <person name="Millard A."/>
            <person name="Cook A."/>
            <person name="Wilson W.H."/>
            <person name="Wheatley P.J."/>
            <person name="Letarov A."/>
            <person name="Krisch H.M."/>
        </authorList>
    </citation>
    <scope>NUCLEOTIDE SEQUENCE</scope>
</reference>
<dbReference type="Proteomes" id="UP000246186">
    <property type="component" value="Genome"/>
</dbReference>
<keyword evidence="3" id="KW-1185">Reference proteome</keyword>
<organism evidence="1 3">
    <name type="scientific">Synechococcus phage S-PM2</name>
    <dbReference type="NCBI Taxonomy" id="238854"/>
    <lineage>
        <taxon>Viruses</taxon>
        <taxon>Duplodnaviria</taxon>
        <taxon>Heunggongvirae</taxon>
        <taxon>Uroviricota</taxon>
        <taxon>Caudoviricetes</taxon>
        <taxon>Pantevenvirales</taxon>
        <taxon>Kyanoviridae</taxon>
        <taxon>Nodensvirus</taxon>
        <taxon>Nodensvirus spm2</taxon>
    </lineage>
</organism>